<reference evidence="8" key="2">
    <citation type="journal article" date="2023" name="Science">
        <title>Genomic signatures of disease resistance in endangered staghorn corals.</title>
        <authorList>
            <person name="Vollmer S.V."/>
            <person name="Selwyn J.D."/>
            <person name="Despard B.A."/>
            <person name="Roesel C.L."/>
        </authorList>
    </citation>
    <scope>NUCLEOTIDE SEQUENCE</scope>
    <source>
        <strain evidence="8">K2</strain>
    </source>
</reference>
<feature type="transmembrane region" description="Helical" evidence="7">
    <location>
        <begin position="365"/>
        <end position="383"/>
    </location>
</feature>
<gene>
    <name evidence="8" type="ORF">P5673_009568</name>
</gene>
<dbReference type="AlphaFoldDB" id="A0AAD9QRM2"/>
<evidence type="ECO:0000256" key="4">
    <source>
        <dbReference type="ARBA" id="ARBA00022856"/>
    </source>
</evidence>
<feature type="transmembrane region" description="Helical" evidence="7">
    <location>
        <begin position="193"/>
        <end position="214"/>
    </location>
</feature>
<keyword evidence="6 7" id="KW-0472">Membrane</keyword>
<reference evidence="8" key="1">
    <citation type="journal article" date="2023" name="G3 (Bethesda)">
        <title>Whole genome assembly and annotation of the endangered Caribbean coral Acropora cervicornis.</title>
        <authorList>
            <person name="Selwyn J.D."/>
            <person name="Vollmer S.V."/>
        </authorList>
    </citation>
    <scope>NUCLEOTIDE SEQUENCE</scope>
    <source>
        <strain evidence="8">K2</strain>
    </source>
</reference>
<dbReference type="PANTHER" id="PTHR11654">
    <property type="entry name" value="OLIGOPEPTIDE TRANSPORTER-RELATED"/>
    <property type="match status" value="1"/>
</dbReference>
<evidence type="ECO:0000256" key="2">
    <source>
        <dbReference type="ARBA" id="ARBA00005982"/>
    </source>
</evidence>
<dbReference type="GO" id="GO:0022857">
    <property type="term" value="F:transmembrane transporter activity"/>
    <property type="evidence" value="ECO:0007669"/>
    <property type="project" value="InterPro"/>
</dbReference>
<accession>A0AAD9QRM2</accession>
<keyword evidence="3 7" id="KW-0812">Transmembrane</keyword>
<feature type="transmembrane region" description="Helical" evidence="7">
    <location>
        <begin position="48"/>
        <end position="68"/>
    </location>
</feature>
<keyword evidence="4" id="KW-0813">Transport</keyword>
<evidence type="ECO:0000256" key="5">
    <source>
        <dbReference type="ARBA" id="ARBA00022989"/>
    </source>
</evidence>
<organism evidence="8 9">
    <name type="scientific">Acropora cervicornis</name>
    <name type="common">Staghorn coral</name>
    <dbReference type="NCBI Taxonomy" id="6130"/>
    <lineage>
        <taxon>Eukaryota</taxon>
        <taxon>Metazoa</taxon>
        <taxon>Cnidaria</taxon>
        <taxon>Anthozoa</taxon>
        <taxon>Hexacorallia</taxon>
        <taxon>Scleractinia</taxon>
        <taxon>Astrocoeniina</taxon>
        <taxon>Acroporidae</taxon>
        <taxon>Acropora</taxon>
    </lineage>
</organism>
<sequence>MAPTQVSEERCPLIQSKTEVTRPHERSNEHVEEQCHEIRDQRSRKTRYLLALCIMFVELCERLTFYGVTVNMVFYCQNVLMLSSPLPSTIALSFQGTCFFLPIIGGYLADAKFGRYNTIYGSSLLYLLGIILLTATTYNYPADYALSLGSKAGFLAVALILIAIGTGGIKPNVSLLGADQVKDEGQNVTQTFFSWYFFFIITGALLAFTVVSYIQQELSFFYGYLVSALSMILAIVLLLVGRKYYLLQPPQGSIVEDSLGIVWTGLRYKLFSKHSKVHTHWLDAAKFANGGKFADDTVEGVKSVFTSYPLQASYLNLKITDNREFPASGVLAFDIVATLIAIPVLDRIVYPGFRRLGFNLTPLRRMVAGYFCGVVSVILAGVIEIARKEVIKCDGTITQNVFGRSVNASSMSVFYQVPQYFLNGMSEALAVVTSMEFAYTQSPPRMRGVIMGIGLAVAGSGFYLAALLVSTVKRATDGSWYPADLNSGSLEYFMFLLAGMGILNIAVLICLAVKYQYSYYENEAPDSNKDGCGEHSAGNMVNSGTLSLSLPLANYK</sequence>
<dbReference type="InterPro" id="IPR000109">
    <property type="entry name" value="POT_fam"/>
</dbReference>
<dbReference type="GO" id="GO:0015833">
    <property type="term" value="P:peptide transport"/>
    <property type="evidence" value="ECO:0007669"/>
    <property type="project" value="UniProtKB-KW"/>
</dbReference>
<evidence type="ECO:0000256" key="6">
    <source>
        <dbReference type="ARBA" id="ARBA00023136"/>
    </source>
</evidence>
<feature type="transmembrane region" description="Helical" evidence="7">
    <location>
        <begin position="220"/>
        <end position="240"/>
    </location>
</feature>
<keyword evidence="4" id="KW-0653">Protein transport</keyword>
<feature type="transmembrane region" description="Helical" evidence="7">
    <location>
        <begin position="325"/>
        <end position="345"/>
    </location>
</feature>
<evidence type="ECO:0000256" key="1">
    <source>
        <dbReference type="ARBA" id="ARBA00004141"/>
    </source>
</evidence>
<evidence type="ECO:0000256" key="3">
    <source>
        <dbReference type="ARBA" id="ARBA00022692"/>
    </source>
</evidence>
<dbReference type="Pfam" id="PF00854">
    <property type="entry name" value="PTR2"/>
    <property type="match status" value="2"/>
</dbReference>
<keyword evidence="4" id="KW-0571">Peptide transport</keyword>
<comment type="similarity">
    <text evidence="2">Belongs to the major facilitator superfamily. Proton-dependent oligopeptide transporter (POT/PTR) (TC 2.A.17) family.</text>
</comment>
<dbReference type="Gene3D" id="1.20.1250.20">
    <property type="entry name" value="MFS general substrate transporter like domains"/>
    <property type="match status" value="1"/>
</dbReference>
<evidence type="ECO:0000313" key="8">
    <source>
        <dbReference type="EMBL" id="KAK2566123.1"/>
    </source>
</evidence>
<dbReference type="InterPro" id="IPR036259">
    <property type="entry name" value="MFS_trans_sf"/>
</dbReference>
<feature type="transmembrane region" description="Helical" evidence="7">
    <location>
        <begin position="88"/>
        <end position="108"/>
    </location>
</feature>
<dbReference type="SUPFAM" id="SSF103473">
    <property type="entry name" value="MFS general substrate transporter"/>
    <property type="match status" value="1"/>
</dbReference>
<feature type="transmembrane region" description="Helical" evidence="7">
    <location>
        <begin position="492"/>
        <end position="513"/>
    </location>
</feature>
<comment type="caution">
    <text evidence="8">The sequence shown here is derived from an EMBL/GenBank/DDBJ whole genome shotgun (WGS) entry which is preliminary data.</text>
</comment>
<feature type="transmembrane region" description="Helical" evidence="7">
    <location>
        <begin position="120"/>
        <end position="140"/>
    </location>
</feature>
<name>A0AAD9QRM2_ACRCE</name>
<dbReference type="GO" id="GO:0016020">
    <property type="term" value="C:membrane"/>
    <property type="evidence" value="ECO:0007669"/>
    <property type="project" value="UniProtKB-SubCell"/>
</dbReference>
<feature type="transmembrane region" description="Helical" evidence="7">
    <location>
        <begin position="152"/>
        <end position="173"/>
    </location>
</feature>
<keyword evidence="5 7" id="KW-1133">Transmembrane helix</keyword>
<evidence type="ECO:0000256" key="7">
    <source>
        <dbReference type="SAM" id="Phobius"/>
    </source>
</evidence>
<dbReference type="Proteomes" id="UP001249851">
    <property type="component" value="Unassembled WGS sequence"/>
</dbReference>
<evidence type="ECO:0000313" key="9">
    <source>
        <dbReference type="Proteomes" id="UP001249851"/>
    </source>
</evidence>
<proteinExistence type="inferred from homology"/>
<protein>
    <submittedName>
        <fullName evidence="8">Protein NRT1/ PTR FAMILY 8.1</fullName>
    </submittedName>
</protein>
<comment type="subcellular location">
    <subcellularLocation>
        <location evidence="1">Membrane</location>
        <topology evidence="1">Multi-pass membrane protein</topology>
    </subcellularLocation>
</comment>
<dbReference type="EMBL" id="JARQWQ010000017">
    <property type="protein sequence ID" value="KAK2566123.1"/>
    <property type="molecule type" value="Genomic_DNA"/>
</dbReference>
<keyword evidence="9" id="KW-1185">Reference proteome</keyword>
<feature type="transmembrane region" description="Helical" evidence="7">
    <location>
        <begin position="449"/>
        <end position="472"/>
    </location>
</feature>